<accession>A0A369KQA5</accession>
<gene>
    <name evidence="2" type="ORF">DCC88_02965</name>
</gene>
<protein>
    <submittedName>
        <fullName evidence="2">Uncharacterized protein</fullName>
    </submittedName>
</protein>
<evidence type="ECO:0000256" key="1">
    <source>
        <dbReference type="SAM" id="Phobius"/>
    </source>
</evidence>
<proteinExistence type="predicted"/>
<sequence>MTIEKVTKNQIQDKDFVSSDKDKTIGRCNIFSLFLGGIAIVAVATVFNARANDILQFDRDMNSSRNGMTVRHENQPFVKEIRRAESVLVKLMNEKNEENKFHIQQKKFADYISEQMSQTAKMQSENIAWYPEPFTQEMKDIASHYDNIYNKWTPLQRTNKQLSPQERLFVAGANQHLQGAYHKVKSSVYKEIFNNIQNKVIKDKAEKKIPDYISESDAIRALSQKLLVQMQLSQYAATTELLNSINILILSKNPSAFHIPENMKLPTTEDFTKIINAATSEEIYSVKYSVKTDEKLIKVTNQK</sequence>
<organism evidence="2 3">
    <name type="scientific">Spirobacillus cienkowskii</name>
    <dbReference type="NCBI Taxonomy" id="495820"/>
    <lineage>
        <taxon>Bacteria</taxon>
        <taxon>Pseudomonadati</taxon>
        <taxon>Bdellovibrionota</taxon>
        <taxon>Oligoflexia</taxon>
        <taxon>Silvanigrellales</taxon>
        <taxon>Spirobacillus</taxon>
    </lineage>
</organism>
<reference evidence="2" key="1">
    <citation type="submission" date="2018-04" db="EMBL/GenBank/DDBJ databases">
        <title>Draft genome sequence of the Candidatus Spirobacillus cienkowskii, a pathogen of freshwater Daphnia species, reconstructed from hemolymph metagenomic reads.</title>
        <authorList>
            <person name="Bresciani L."/>
            <person name="Lemos L.N."/>
            <person name="Wale N."/>
            <person name="Lin J.Y."/>
            <person name="Fernandes G.R."/>
            <person name="Duffy M.A."/>
            <person name="Rodrigues J.M."/>
        </authorList>
    </citation>
    <scope>NUCLEOTIDE SEQUENCE [LARGE SCALE GENOMIC DNA]</scope>
    <source>
        <strain evidence="2">Binning01</strain>
    </source>
</reference>
<keyword evidence="1" id="KW-0472">Membrane</keyword>
<keyword evidence="1" id="KW-1133">Transmembrane helix</keyword>
<evidence type="ECO:0000313" key="2">
    <source>
        <dbReference type="EMBL" id="RDB36859.1"/>
    </source>
</evidence>
<keyword evidence="1" id="KW-0812">Transmembrane</keyword>
<evidence type="ECO:0000313" key="3">
    <source>
        <dbReference type="Proteomes" id="UP000253934"/>
    </source>
</evidence>
<keyword evidence="3" id="KW-1185">Reference proteome</keyword>
<dbReference type="Proteomes" id="UP000253934">
    <property type="component" value="Unassembled WGS sequence"/>
</dbReference>
<dbReference type="EMBL" id="QOVW01000021">
    <property type="protein sequence ID" value="RDB36859.1"/>
    <property type="molecule type" value="Genomic_DNA"/>
</dbReference>
<dbReference type="AlphaFoldDB" id="A0A369KQA5"/>
<feature type="transmembrane region" description="Helical" evidence="1">
    <location>
        <begin position="28"/>
        <end position="47"/>
    </location>
</feature>
<comment type="caution">
    <text evidence="2">The sequence shown here is derived from an EMBL/GenBank/DDBJ whole genome shotgun (WGS) entry which is preliminary data.</text>
</comment>
<name>A0A369KQA5_9BACT</name>